<evidence type="ECO:0000256" key="2">
    <source>
        <dbReference type="ARBA" id="ARBA00004245"/>
    </source>
</evidence>
<dbReference type="InterPro" id="IPR039056">
    <property type="entry name" value="SPEC"/>
</dbReference>
<reference evidence="13 14" key="1">
    <citation type="submission" date="2024-03" db="EMBL/GenBank/DDBJ databases">
        <title>The genome assembly and annotation of the cricket Gryllus longicercus Weissman &amp; Gray.</title>
        <authorList>
            <person name="Szrajer S."/>
            <person name="Gray D."/>
            <person name="Ylla G."/>
        </authorList>
    </citation>
    <scope>NUCLEOTIDE SEQUENCE [LARGE SCALE GENOMIC DNA]</scope>
    <source>
        <strain evidence="13">DAG 2021-001</strain>
        <tissue evidence="13">Whole body minus gut</tissue>
    </source>
</reference>
<dbReference type="PROSITE" id="PS50108">
    <property type="entry name" value="CRIB"/>
    <property type="match status" value="1"/>
</dbReference>
<dbReference type="Proteomes" id="UP001378592">
    <property type="component" value="Unassembled WGS sequence"/>
</dbReference>
<evidence type="ECO:0000259" key="12">
    <source>
        <dbReference type="PROSITE" id="PS50108"/>
    </source>
</evidence>
<dbReference type="AlphaFoldDB" id="A0AAN9VEL1"/>
<dbReference type="GO" id="GO:0031267">
    <property type="term" value="F:small GTPase binding"/>
    <property type="evidence" value="ECO:0007669"/>
    <property type="project" value="InterPro"/>
</dbReference>
<evidence type="ECO:0000313" key="13">
    <source>
        <dbReference type="EMBL" id="KAK7794766.1"/>
    </source>
</evidence>
<keyword evidence="14" id="KW-1185">Reference proteome</keyword>
<dbReference type="InterPro" id="IPR036936">
    <property type="entry name" value="CRIB_dom_sf"/>
</dbReference>
<keyword evidence="9" id="KW-0206">Cytoskeleton</keyword>
<dbReference type="GO" id="GO:0005886">
    <property type="term" value="C:plasma membrane"/>
    <property type="evidence" value="ECO:0007669"/>
    <property type="project" value="UniProtKB-SubCell"/>
</dbReference>
<feature type="domain" description="CRIB" evidence="12">
    <location>
        <begin position="48"/>
        <end position="61"/>
    </location>
</feature>
<dbReference type="Gene3D" id="3.90.810.10">
    <property type="entry name" value="CRIB domain"/>
    <property type="match status" value="1"/>
</dbReference>
<dbReference type="InterPro" id="IPR000095">
    <property type="entry name" value="CRIB_dom"/>
</dbReference>
<evidence type="ECO:0000256" key="6">
    <source>
        <dbReference type="ARBA" id="ARBA00022960"/>
    </source>
</evidence>
<evidence type="ECO:0000256" key="1">
    <source>
        <dbReference type="ARBA" id="ARBA00004193"/>
    </source>
</evidence>
<dbReference type="CDD" id="cd00132">
    <property type="entry name" value="CRIB"/>
    <property type="match status" value="1"/>
</dbReference>
<organism evidence="13 14">
    <name type="scientific">Gryllus longicercus</name>
    <dbReference type="NCBI Taxonomy" id="2509291"/>
    <lineage>
        <taxon>Eukaryota</taxon>
        <taxon>Metazoa</taxon>
        <taxon>Ecdysozoa</taxon>
        <taxon>Arthropoda</taxon>
        <taxon>Hexapoda</taxon>
        <taxon>Insecta</taxon>
        <taxon>Pterygota</taxon>
        <taxon>Neoptera</taxon>
        <taxon>Polyneoptera</taxon>
        <taxon>Orthoptera</taxon>
        <taxon>Ensifera</taxon>
        <taxon>Gryllidea</taxon>
        <taxon>Grylloidea</taxon>
        <taxon>Gryllidae</taxon>
        <taxon>Gryllinae</taxon>
        <taxon>Gryllus</taxon>
    </lineage>
</organism>
<keyword evidence="6" id="KW-0133">Cell shape</keyword>
<name>A0AAN9VEL1_9ORTH</name>
<evidence type="ECO:0000256" key="11">
    <source>
        <dbReference type="SAM" id="SignalP"/>
    </source>
</evidence>
<dbReference type="GO" id="GO:0008360">
    <property type="term" value="P:regulation of cell shape"/>
    <property type="evidence" value="ECO:0007669"/>
    <property type="project" value="UniProtKB-KW"/>
</dbReference>
<feature type="signal peptide" evidence="11">
    <location>
        <begin position="1"/>
        <end position="25"/>
    </location>
</feature>
<evidence type="ECO:0000256" key="4">
    <source>
        <dbReference type="ARBA" id="ARBA00022475"/>
    </source>
</evidence>
<evidence type="ECO:0000256" key="3">
    <source>
        <dbReference type="ARBA" id="ARBA00005720"/>
    </source>
</evidence>
<keyword evidence="8" id="KW-0564">Palmitate</keyword>
<comment type="caution">
    <text evidence="13">The sequence shown here is derived from an EMBL/GenBank/DDBJ whole genome shotgun (WGS) entry which is preliminary data.</text>
</comment>
<dbReference type="PANTHER" id="PTHR13502:SF6">
    <property type="entry name" value="CDC42 SMALL EFFECTOR PROTEIN HOMOLOG"/>
    <property type="match status" value="1"/>
</dbReference>
<accession>A0AAN9VEL1</accession>
<evidence type="ECO:0000256" key="10">
    <source>
        <dbReference type="ARBA" id="ARBA00023288"/>
    </source>
</evidence>
<comment type="subcellular location">
    <subcellularLocation>
        <location evidence="1">Cell membrane</location>
        <topology evidence="1">Lipid-anchor</topology>
    </subcellularLocation>
    <subcellularLocation>
        <location evidence="2">Cytoplasm</location>
        <location evidence="2">Cytoskeleton</location>
    </subcellularLocation>
</comment>
<gene>
    <name evidence="13" type="ORF">R5R35_009352</name>
</gene>
<dbReference type="GO" id="GO:0035023">
    <property type="term" value="P:regulation of Rho protein signal transduction"/>
    <property type="evidence" value="ECO:0007669"/>
    <property type="project" value="InterPro"/>
</dbReference>
<dbReference type="GO" id="GO:0005856">
    <property type="term" value="C:cytoskeleton"/>
    <property type="evidence" value="ECO:0007669"/>
    <property type="project" value="UniProtKB-SubCell"/>
</dbReference>
<keyword evidence="7" id="KW-0472">Membrane</keyword>
<dbReference type="Pfam" id="PF00786">
    <property type="entry name" value="PBD"/>
    <property type="match status" value="1"/>
</dbReference>
<comment type="similarity">
    <text evidence="3">Belongs to the CDC42SE/SPEC family.</text>
</comment>
<dbReference type="EMBL" id="JAZDUA010000319">
    <property type="protein sequence ID" value="KAK7794766.1"/>
    <property type="molecule type" value="Genomic_DNA"/>
</dbReference>
<keyword evidence="5" id="KW-0963">Cytoplasm</keyword>
<keyword evidence="4" id="KW-1003">Cell membrane</keyword>
<evidence type="ECO:0000256" key="9">
    <source>
        <dbReference type="ARBA" id="ARBA00023212"/>
    </source>
</evidence>
<feature type="chain" id="PRO_5042900330" description="CRIB domain-containing protein" evidence="11">
    <location>
        <begin position="26"/>
        <end position="101"/>
    </location>
</feature>
<proteinExistence type="inferred from homology"/>
<evidence type="ECO:0000256" key="8">
    <source>
        <dbReference type="ARBA" id="ARBA00023139"/>
    </source>
</evidence>
<evidence type="ECO:0000256" key="5">
    <source>
        <dbReference type="ARBA" id="ARBA00022490"/>
    </source>
</evidence>
<protein>
    <recommendedName>
        <fullName evidence="12">CRIB domain-containing protein</fullName>
    </recommendedName>
</protein>
<evidence type="ECO:0000256" key="7">
    <source>
        <dbReference type="ARBA" id="ARBA00023136"/>
    </source>
</evidence>
<evidence type="ECO:0000313" key="14">
    <source>
        <dbReference type="Proteomes" id="UP001378592"/>
    </source>
</evidence>
<keyword evidence="11" id="KW-0732">Signal</keyword>
<keyword evidence="10" id="KW-0449">Lipoprotein</keyword>
<dbReference type="PANTHER" id="PTHR13502">
    <property type="entry name" value="CDC42 SMALL EFFECTOR PROTEIN HOMOLOG"/>
    <property type="match status" value="1"/>
</dbReference>
<sequence length="101" mass="10901">MAALRSGRVAGAEMWLLHWFSCCSSEQPTSAQQRKQRQVRGRIDRSMIGEPTNFQHTGHIGSGEVGGARLQAVQQQMASKGGYQHCQSLAGSVPTPGHGLK</sequence>